<dbReference type="NCBIfam" id="TIGR00696">
    <property type="entry name" value="wecG_tagA_cpsF"/>
    <property type="match status" value="1"/>
</dbReference>
<reference evidence="3 5" key="1">
    <citation type="submission" date="2016-04" db="EMBL/GenBank/DDBJ databases">
        <title>Complete genome sequencing and analysis of CBMB27, Methylobacterium phyllosphaerae isolated from leaf tissues of rice (Oryza sativa L.).</title>
        <authorList>
            <person name="Lee Y."/>
            <person name="Hwangbo K."/>
            <person name="Chung H."/>
            <person name="Yoo J."/>
            <person name="Kim K.Y."/>
            <person name="Sa T.M."/>
            <person name="Um Y."/>
            <person name="Madhaiyan M."/>
        </authorList>
    </citation>
    <scope>NUCLEOTIDE SEQUENCE [LARGE SCALE GENOMIC DNA]</scope>
    <source>
        <strain evidence="3 5">CBMB27</strain>
    </source>
</reference>
<organism evidence="4 6">
    <name type="scientific">Methylobacterium phyllosphaerae</name>
    <dbReference type="NCBI Taxonomy" id="418223"/>
    <lineage>
        <taxon>Bacteria</taxon>
        <taxon>Pseudomonadati</taxon>
        <taxon>Pseudomonadota</taxon>
        <taxon>Alphaproteobacteria</taxon>
        <taxon>Hyphomicrobiales</taxon>
        <taxon>Methylobacteriaceae</taxon>
        <taxon>Methylobacterium</taxon>
    </lineage>
</organism>
<dbReference type="PANTHER" id="PTHR34136">
    <property type="match status" value="1"/>
</dbReference>
<evidence type="ECO:0000313" key="5">
    <source>
        <dbReference type="Proteomes" id="UP000185487"/>
    </source>
</evidence>
<keyword evidence="1 3" id="KW-0328">Glycosyltransferase</keyword>
<dbReference type="Proteomes" id="UP000199140">
    <property type="component" value="Unassembled WGS sequence"/>
</dbReference>
<evidence type="ECO:0000313" key="3">
    <source>
        <dbReference type="EMBL" id="APT32035.1"/>
    </source>
</evidence>
<protein>
    <submittedName>
        <fullName evidence="3">Cell Wall and Capsule</fullName>
        <ecNumber evidence="3">2.4.1.187</ecNumber>
    </submittedName>
    <submittedName>
        <fullName evidence="4">Polymer biosynthesis protein, WecB/TagA/CpsF family</fullName>
    </submittedName>
</protein>
<keyword evidence="5" id="KW-1185">Reference proteome</keyword>
<accession>A0AAE8HVY4</accession>
<dbReference type="PANTHER" id="PTHR34136:SF1">
    <property type="entry name" value="UDP-N-ACETYL-D-MANNOSAMINURONIC ACID TRANSFERASE"/>
    <property type="match status" value="1"/>
</dbReference>
<keyword evidence="2 3" id="KW-0808">Transferase</keyword>
<dbReference type="Pfam" id="PF03808">
    <property type="entry name" value="Glyco_tran_WecG"/>
    <property type="match status" value="1"/>
</dbReference>
<dbReference type="InterPro" id="IPR004629">
    <property type="entry name" value="WecG_TagA_CpsF"/>
</dbReference>
<dbReference type="Proteomes" id="UP000185487">
    <property type="component" value="Chromosome"/>
</dbReference>
<evidence type="ECO:0000313" key="6">
    <source>
        <dbReference type="Proteomes" id="UP000199140"/>
    </source>
</evidence>
<dbReference type="EC" id="2.4.1.187" evidence="3"/>
<proteinExistence type="predicted"/>
<gene>
    <name evidence="3" type="ORF">MCBMB27_02744</name>
    <name evidence="4" type="ORF">SAMN05192567_12517</name>
</gene>
<evidence type="ECO:0000256" key="1">
    <source>
        <dbReference type="ARBA" id="ARBA00022676"/>
    </source>
</evidence>
<evidence type="ECO:0000256" key="2">
    <source>
        <dbReference type="ARBA" id="ARBA00022679"/>
    </source>
</evidence>
<dbReference type="EMBL" id="FOPK01000025">
    <property type="protein sequence ID" value="SFH44086.1"/>
    <property type="molecule type" value="Genomic_DNA"/>
</dbReference>
<reference evidence="4 6" key="2">
    <citation type="submission" date="2016-10" db="EMBL/GenBank/DDBJ databases">
        <authorList>
            <person name="Varghese N."/>
            <person name="Submissions S."/>
        </authorList>
    </citation>
    <scope>NUCLEOTIDE SEQUENCE [LARGE SCALE GENOMIC DNA]</scope>
    <source>
        <strain evidence="4 6">CBMB27</strain>
    </source>
</reference>
<dbReference type="KEGG" id="mphy:MCBMB27_02744"/>
<name>A0AAE8HVY4_9HYPH</name>
<sequence length="320" mass="36266">MSHFGRLSTYFRWSGAVQRRLRADGAVRLNDSRSGSRDDNTFQRQLVHGALLNESSGRTSLIRVGGIPTAVLSRKQLARRMDEDCRLVSLGHLAEPRIIVASNGSVIARFHLNRNFRRLISKASIVDADGASLVFASRLFCRSPLPERVATTDLIHDCADLASQKCIRFYFLGGKPEVALRASQKLKLIFPNLQVVGCRDGYFNRADEDEICSEILRTGAQVLWLGLGSPMQEEIACSWQRKLGGLAWIRTCGGLFDHIAEDVPRAPRWMQDIGLEWLYRIYQEPRRLLFRYLWSNPVALFYLLTKTSDDPIYRGPVVLK</sequence>
<dbReference type="CDD" id="cd06533">
    <property type="entry name" value="Glyco_transf_WecG_TagA"/>
    <property type="match status" value="1"/>
</dbReference>
<dbReference type="GO" id="GO:0047244">
    <property type="term" value="F:N-acetylglucosaminyldiphosphoundecaprenol N-acetyl-beta-D-mannosaminyltransferase activity"/>
    <property type="evidence" value="ECO:0007669"/>
    <property type="project" value="UniProtKB-EC"/>
</dbReference>
<dbReference type="AlphaFoldDB" id="A0AAE8HVY4"/>
<evidence type="ECO:0000313" key="4">
    <source>
        <dbReference type="EMBL" id="SFH44086.1"/>
    </source>
</evidence>
<dbReference type="EMBL" id="CP015367">
    <property type="protein sequence ID" value="APT32035.1"/>
    <property type="molecule type" value="Genomic_DNA"/>
</dbReference>